<evidence type="ECO:0000256" key="2">
    <source>
        <dbReference type="ARBA" id="ARBA00022884"/>
    </source>
</evidence>
<dbReference type="CDD" id="cd02799">
    <property type="entry name" value="tRNA_bind_EMAP-II_like"/>
    <property type="match status" value="1"/>
</dbReference>
<dbReference type="OrthoDB" id="19141at2759"/>
<dbReference type="PANTHER" id="PTHR11586">
    <property type="entry name" value="TRNA-AMINOACYLATION COFACTOR ARC1 FAMILY MEMBER"/>
    <property type="match status" value="1"/>
</dbReference>
<evidence type="ECO:0000256" key="1">
    <source>
        <dbReference type="ARBA" id="ARBA00022555"/>
    </source>
</evidence>
<feature type="chain" id="PRO_5032621415" evidence="4">
    <location>
        <begin position="19"/>
        <end position="244"/>
    </location>
</feature>
<reference evidence="6" key="1">
    <citation type="submission" date="2021-02" db="EMBL/GenBank/DDBJ databases">
        <title>First Annotated Genome of the Yellow-green Alga Tribonema minus.</title>
        <authorList>
            <person name="Mahan K.M."/>
        </authorList>
    </citation>
    <scope>NUCLEOTIDE SEQUENCE</scope>
    <source>
        <strain evidence="6">UTEX B ZZ1240</strain>
    </source>
</reference>
<evidence type="ECO:0000313" key="6">
    <source>
        <dbReference type="EMBL" id="KAG5177748.1"/>
    </source>
</evidence>
<evidence type="ECO:0000256" key="3">
    <source>
        <dbReference type="PROSITE-ProRule" id="PRU00209"/>
    </source>
</evidence>
<dbReference type="EMBL" id="JAFCMP010000522">
    <property type="protein sequence ID" value="KAG5177748.1"/>
    <property type="molecule type" value="Genomic_DNA"/>
</dbReference>
<dbReference type="Gene3D" id="2.40.50.140">
    <property type="entry name" value="Nucleic acid-binding proteins"/>
    <property type="match status" value="1"/>
</dbReference>
<comment type="caution">
    <text evidence="6">The sequence shown here is derived from an EMBL/GenBank/DDBJ whole genome shotgun (WGS) entry which is preliminary data.</text>
</comment>
<feature type="signal peptide" evidence="4">
    <location>
        <begin position="1"/>
        <end position="18"/>
    </location>
</feature>
<gene>
    <name evidence="6" type="ORF">JKP88DRAFT_189068</name>
</gene>
<organism evidence="6 7">
    <name type="scientific">Tribonema minus</name>
    <dbReference type="NCBI Taxonomy" id="303371"/>
    <lineage>
        <taxon>Eukaryota</taxon>
        <taxon>Sar</taxon>
        <taxon>Stramenopiles</taxon>
        <taxon>Ochrophyta</taxon>
        <taxon>PX clade</taxon>
        <taxon>Xanthophyceae</taxon>
        <taxon>Tribonematales</taxon>
        <taxon>Tribonemataceae</taxon>
        <taxon>Tribonema</taxon>
    </lineage>
</organism>
<name>A0A835YNH3_9STRA</name>
<dbReference type="Pfam" id="PF01588">
    <property type="entry name" value="tRNA_bind"/>
    <property type="match status" value="1"/>
</dbReference>
<keyword evidence="1 3" id="KW-0820">tRNA-binding</keyword>
<dbReference type="PANTHER" id="PTHR11586:SF33">
    <property type="entry name" value="AMINOACYL TRNA SYNTHASE COMPLEX-INTERACTING MULTIFUNCTIONAL PROTEIN 1"/>
    <property type="match status" value="1"/>
</dbReference>
<dbReference type="PROSITE" id="PS50886">
    <property type="entry name" value="TRBD"/>
    <property type="match status" value="1"/>
</dbReference>
<accession>A0A835YNH3</accession>
<keyword evidence="2 3" id="KW-0694">RNA-binding</keyword>
<dbReference type="InterPro" id="IPR051270">
    <property type="entry name" value="Tyrosine-tRNA_ligase_regulator"/>
</dbReference>
<evidence type="ECO:0000256" key="4">
    <source>
        <dbReference type="SAM" id="SignalP"/>
    </source>
</evidence>
<proteinExistence type="predicted"/>
<sequence>MQLSRQVFALSALAGASAFAPAAVSRAAMARGRSCYHVQHHLARSVNKGWAMQMSTEASTEEGAAAAAEPAAPVGQLTELARLEMRVGRIVEIGRHPDADGLYVEKIDIGEPAGPRTIVSGLVAYCSEADLLNRDVVILANLKPVNMRGVESAGMVLCSSNADHTQVAPLVPPEGTPLGELVTFEGHLAAPVEAGNRAVKAWKKVAKTVAVGEDGVARFTDEALPAAFATSKGVVTSPLPGNIS</sequence>
<evidence type="ECO:0000259" key="5">
    <source>
        <dbReference type="PROSITE" id="PS50886"/>
    </source>
</evidence>
<dbReference type="SUPFAM" id="SSF50249">
    <property type="entry name" value="Nucleic acid-binding proteins"/>
    <property type="match status" value="1"/>
</dbReference>
<feature type="domain" description="TRNA-binding" evidence="5">
    <location>
        <begin position="79"/>
        <end position="183"/>
    </location>
</feature>
<protein>
    <submittedName>
        <fullName evidence="6">Endothelial monocyte-activating polypeptide II pro-EMAP II family protein</fullName>
    </submittedName>
</protein>
<evidence type="ECO:0000313" key="7">
    <source>
        <dbReference type="Proteomes" id="UP000664859"/>
    </source>
</evidence>
<dbReference type="InterPro" id="IPR002547">
    <property type="entry name" value="tRNA-bd_dom"/>
</dbReference>
<dbReference type="GO" id="GO:0000049">
    <property type="term" value="F:tRNA binding"/>
    <property type="evidence" value="ECO:0007669"/>
    <property type="project" value="UniProtKB-UniRule"/>
</dbReference>
<dbReference type="InterPro" id="IPR012340">
    <property type="entry name" value="NA-bd_OB-fold"/>
</dbReference>
<keyword evidence="7" id="KW-1185">Reference proteome</keyword>
<keyword evidence="4" id="KW-0732">Signal</keyword>
<dbReference type="Proteomes" id="UP000664859">
    <property type="component" value="Unassembled WGS sequence"/>
</dbReference>
<dbReference type="AlphaFoldDB" id="A0A835YNH3"/>